<sequence>MIKQLKKHYPNAIVQPTLPELNHYYCFYIDTENVYIAIPEADISQPELELLNSLFPIFSRTLHLNQGIKAQEWYEFLLGSDTEIPEESKNDEFRIIQYSISEYKEAFELKDIEEAFHNIFSHPVIPIFISQTEGIIVETNHPLSLSVQDLYSAIQVFESDFYFKIHFFLGQFRPLDYQLKRLYQLEQNLFQFALQEMTKERIHTFANVFPLFSLKNVDSTSRKLLFTRIFEAFEEDKDLWNTIKLYLENHSNTSQTAKQLFLHRNSLQYKIDKFIEKTGSDLKSFSGALTTYLACLDYEGLEHGNKKMPKN</sequence>
<evidence type="ECO:0000259" key="1">
    <source>
        <dbReference type="Pfam" id="PF13556"/>
    </source>
</evidence>
<evidence type="ECO:0000313" key="2">
    <source>
        <dbReference type="EMBL" id="KQL55096.1"/>
    </source>
</evidence>
<dbReference type="STRING" id="157838.AN964_17335"/>
<dbReference type="InterPro" id="IPR042070">
    <property type="entry name" value="PucR_C-HTH_sf"/>
</dbReference>
<reference evidence="2 3" key="1">
    <citation type="submission" date="2015-09" db="EMBL/GenBank/DDBJ databases">
        <title>Genome sequencing project for genomic taxonomy and phylogenomics of Bacillus-like bacteria.</title>
        <authorList>
            <person name="Liu B."/>
            <person name="Wang J."/>
            <person name="Zhu Y."/>
            <person name="Liu G."/>
            <person name="Chen Q."/>
            <person name="Chen Z."/>
            <person name="Lan J."/>
            <person name="Che J."/>
            <person name="Ge C."/>
            <person name="Shi H."/>
            <person name="Pan Z."/>
            <person name="Liu X."/>
        </authorList>
    </citation>
    <scope>NUCLEOTIDE SEQUENCE [LARGE SCALE GENOMIC DNA]</scope>
    <source>
        <strain evidence="2 3">LMG 18435</strain>
    </source>
</reference>
<evidence type="ECO:0000313" key="3">
    <source>
        <dbReference type="Proteomes" id="UP000051888"/>
    </source>
</evidence>
<dbReference type="PATRIC" id="fig|157838.3.peg.3837"/>
<organism evidence="2 3">
    <name type="scientific">Heyndrickxia shackletonii</name>
    <dbReference type="NCBI Taxonomy" id="157838"/>
    <lineage>
        <taxon>Bacteria</taxon>
        <taxon>Bacillati</taxon>
        <taxon>Bacillota</taxon>
        <taxon>Bacilli</taxon>
        <taxon>Bacillales</taxon>
        <taxon>Bacillaceae</taxon>
        <taxon>Heyndrickxia</taxon>
    </lineage>
</organism>
<dbReference type="Gene3D" id="1.10.10.2840">
    <property type="entry name" value="PucR C-terminal helix-turn-helix domain"/>
    <property type="match status" value="1"/>
</dbReference>
<accession>A0A0Q3TM97</accession>
<keyword evidence="3" id="KW-1185">Reference proteome</keyword>
<dbReference type="RefSeq" id="WP_055740891.1">
    <property type="nucleotide sequence ID" value="NZ_JAAIWL010000006.1"/>
</dbReference>
<comment type="caution">
    <text evidence="2">The sequence shown here is derived from an EMBL/GenBank/DDBJ whole genome shotgun (WGS) entry which is preliminary data.</text>
</comment>
<dbReference type="InterPro" id="IPR009057">
    <property type="entry name" value="Homeodomain-like_sf"/>
</dbReference>
<dbReference type="Proteomes" id="UP000051888">
    <property type="component" value="Unassembled WGS sequence"/>
</dbReference>
<dbReference type="EMBL" id="LJJC01000004">
    <property type="protein sequence ID" value="KQL55096.1"/>
    <property type="molecule type" value="Genomic_DNA"/>
</dbReference>
<proteinExistence type="predicted"/>
<dbReference type="AlphaFoldDB" id="A0A0Q3TM97"/>
<dbReference type="Pfam" id="PF13556">
    <property type="entry name" value="HTH_30"/>
    <property type="match status" value="1"/>
</dbReference>
<dbReference type="OrthoDB" id="9792148at2"/>
<name>A0A0Q3TM97_9BACI</name>
<dbReference type="PANTHER" id="PTHR33744">
    <property type="entry name" value="CARBOHYDRATE DIACID REGULATOR"/>
    <property type="match status" value="1"/>
</dbReference>
<dbReference type="PANTHER" id="PTHR33744:SF15">
    <property type="entry name" value="CARBOHYDRATE DIACID REGULATOR"/>
    <property type="match status" value="1"/>
</dbReference>
<protein>
    <recommendedName>
        <fullName evidence="1">PucR C-terminal helix-turn-helix domain-containing protein</fullName>
    </recommendedName>
</protein>
<dbReference type="InterPro" id="IPR025736">
    <property type="entry name" value="PucR_C-HTH_dom"/>
</dbReference>
<feature type="domain" description="PucR C-terminal helix-turn-helix" evidence="1">
    <location>
        <begin position="239"/>
        <end position="295"/>
    </location>
</feature>
<dbReference type="SUPFAM" id="SSF46689">
    <property type="entry name" value="Homeodomain-like"/>
    <property type="match status" value="1"/>
</dbReference>
<dbReference type="InterPro" id="IPR051448">
    <property type="entry name" value="CdaR-like_regulators"/>
</dbReference>
<gene>
    <name evidence="2" type="ORF">AN964_17335</name>
</gene>